<dbReference type="AlphaFoldDB" id="A0A0F9H724"/>
<accession>A0A0F9H724</accession>
<reference evidence="1" key="1">
    <citation type="journal article" date="2015" name="Nature">
        <title>Complex archaea that bridge the gap between prokaryotes and eukaryotes.</title>
        <authorList>
            <person name="Spang A."/>
            <person name="Saw J.H."/>
            <person name="Jorgensen S.L."/>
            <person name="Zaremba-Niedzwiedzka K."/>
            <person name="Martijn J."/>
            <person name="Lind A.E."/>
            <person name="van Eijk R."/>
            <person name="Schleper C."/>
            <person name="Guy L."/>
            <person name="Ettema T.J."/>
        </authorList>
    </citation>
    <scope>NUCLEOTIDE SEQUENCE</scope>
</reference>
<organism evidence="1">
    <name type="scientific">marine sediment metagenome</name>
    <dbReference type="NCBI Taxonomy" id="412755"/>
    <lineage>
        <taxon>unclassified sequences</taxon>
        <taxon>metagenomes</taxon>
        <taxon>ecological metagenomes</taxon>
    </lineage>
</organism>
<protein>
    <submittedName>
        <fullName evidence="1">Uncharacterized protein</fullName>
    </submittedName>
</protein>
<gene>
    <name evidence="1" type="ORF">LCGC14_1739950</name>
</gene>
<dbReference type="EMBL" id="LAZR01015906">
    <property type="protein sequence ID" value="KKM06835.1"/>
    <property type="molecule type" value="Genomic_DNA"/>
</dbReference>
<name>A0A0F9H724_9ZZZZ</name>
<evidence type="ECO:0000313" key="1">
    <source>
        <dbReference type="EMBL" id="KKM06835.1"/>
    </source>
</evidence>
<comment type="caution">
    <text evidence="1">The sequence shown here is derived from an EMBL/GenBank/DDBJ whole genome shotgun (WGS) entry which is preliminary data.</text>
</comment>
<sequence>MTNKKKSVKPTVLKQLKQKNKELLSIIQEYYEETGFSSCNNADLYWKAREVLGKRICSLKKCTGDGLIGDGWGDEYFCDCMTEKERKKRKI</sequence>
<proteinExistence type="predicted"/>